<gene>
    <name evidence="1" type="ORF">TraAM80_09986</name>
</gene>
<comment type="caution">
    <text evidence="1">The sequence shown here is derived from an EMBL/GenBank/DDBJ whole genome shotgun (WGS) entry which is preliminary data.</text>
</comment>
<dbReference type="GeneID" id="40333919"/>
<keyword evidence="2" id="KW-1185">Reference proteome</keyword>
<name>A0A422MSF4_TRYRA</name>
<protein>
    <submittedName>
        <fullName evidence="1">Uncharacterized protein</fullName>
    </submittedName>
</protein>
<sequence>MPAAPCWKGGGFYKLASAPTPRCFAQLPLRGVGRLAPPTVELLGPVPCVRACDRHLLLSAGASRTVNWAVGMMRRVSAFLLGRVLTPEAQTALHLLCPELALYTIHGV</sequence>
<dbReference type="RefSeq" id="XP_029233557.1">
    <property type="nucleotide sequence ID" value="XM_029386639.1"/>
</dbReference>
<evidence type="ECO:0000313" key="2">
    <source>
        <dbReference type="Proteomes" id="UP000283634"/>
    </source>
</evidence>
<dbReference type="EMBL" id="MKGL01000734">
    <property type="protein sequence ID" value="RNE96165.1"/>
    <property type="molecule type" value="Genomic_DNA"/>
</dbReference>
<proteinExistence type="predicted"/>
<evidence type="ECO:0000313" key="1">
    <source>
        <dbReference type="EMBL" id="RNE96165.1"/>
    </source>
</evidence>
<dbReference type="Proteomes" id="UP000283634">
    <property type="component" value="Unassembled WGS sequence"/>
</dbReference>
<dbReference type="AlphaFoldDB" id="A0A422MSF4"/>
<reference evidence="1 2" key="1">
    <citation type="journal article" date="2018" name="BMC Genomics">
        <title>Genomic comparison of Trypanosoma conorhini and Trypanosoma rangeli to Trypanosoma cruzi strains of high and low virulence.</title>
        <authorList>
            <person name="Bradwell K.R."/>
            <person name="Koparde V.N."/>
            <person name="Matveyev A.V."/>
            <person name="Serrano M.G."/>
            <person name="Alves J.M."/>
            <person name="Parikh H."/>
            <person name="Huang B."/>
            <person name="Lee V."/>
            <person name="Espinosa-Alvarez O."/>
            <person name="Ortiz P.A."/>
            <person name="Costa-Martins A.G."/>
            <person name="Teixeira M.M."/>
            <person name="Buck G.A."/>
        </authorList>
    </citation>
    <scope>NUCLEOTIDE SEQUENCE [LARGE SCALE GENOMIC DNA]</scope>
    <source>
        <strain evidence="1 2">AM80</strain>
    </source>
</reference>
<organism evidence="1 2">
    <name type="scientific">Trypanosoma rangeli</name>
    <dbReference type="NCBI Taxonomy" id="5698"/>
    <lineage>
        <taxon>Eukaryota</taxon>
        <taxon>Discoba</taxon>
        <taxon>Euglenozoa</taxon>
        <taxon>Kinetoplastea</taxon>
        <taxon>Metakinetoplastina</taxon>
        <taxon>Trypanosomatida</taxon>
        <taxon>Trypanosomatidae</taxon>
        <taxon>Trypanosoma</taxon>
        <taxon>Herpetosoma</taxon>
    </lineage>
</organism>
<accession>A0A422MSF4</accession>